<sequence length="69" mass="8099">MKEVNLDENKLKEIFKTAILELIQEQKEVFSEIFTEIIEDIALANAIKEDENTETVSRETIFKIIKNQE</sequence>
<dbReference type="EMBL" id="JACJSG010000006">
    <property type="protein sequence ID" value="MBD2500219.1"/>
    <property type="molecule type" value="Genomic_DNA"/>
</dbReference>
<dbReference type="InterPro" id="IPR057930">
    <property type="entry name" value="Antitoxin_put"/>
</dbReference>
<dbReference type="RefSeq" id="WP_190468560.1">
    <property type="nucleotide sequence ID" value="NZ_JACJSG010000006.1"/>
</dbReference>
<evidence type="ECO:0008006" key="3">
    <source>
        <dbReference type="Google" id="ProtNLM"/>
    </source>
</evidence>
<organism evidence="1 2">
    <name type="scientific">Anabaena azotica FACHB-119</name>
    <dbReference type="NCBI Taxonomy" id="947527"/>
    <lineage>
        <taxon>Bacteria</taxon>
        <taxon>Bacillati</taxon>
        <taxon>Cyanobacteriota</taxon>
        <taxon>Cyanophyceae</taxon>
        <taxon>Nostocales</taxon>
        <taxon>Nostocaceae</taxon>
        <taxon>Anabaena</taxon>
        <taxon>Anabaena azotica</taxon>
    </lineage>
</organism>
<accession>A0ABR8CZ52</accession>
<protein>
    <recommendedName>
        <fullName evidence="3">Transposase</fullName>
    </recommendedName>
</protein>
<dbReference type="Pfam" id="PF25734">
    <property type="entry name" value="RelB_like_antitoxin"/>
    <property type="match status" value="1"/>
</dbReference>
<comment type="caution">
    <text evidence="1">The sequence shown here is derived from an EMBL/GenBank/DDBJ whole genome shotgun (WGS) entry which is preliminary data.</text>
</comment>
<keyword evidence="2" id="KW-1185">Reference proteome</keyword>
<evidence type="ECO:0000313" key="2">
    <source>
        <dbReference type="Proteomes" id="UP000661112"/>
    </source>
</evidence>
<proteinExistence type="predicted"/>
<evidence type="ECO:0000313" key="1">
    <source>
        <dbReference type="EMBL" id="MBD2500219.1"/>
    </source>
</evidence>
<name>A0ABR8CZ52_9NOST</name>
<gene>
    <name evidence="1" type="ORF">H6G83_06220</name>
</gene>
<dbReference type="Proteomes" id="UP000661112">
    <property type="component" value="Unassembled WGS sequence"/>
</dbReference>
<reference evidence="1 2" key="1">
    <citation type="journal article" date="2020" name="ISME J.">
        <title>Comparative genomics reveals insights into cyanobacterial evolution and habitat adaptation.</title>
        <authorList>
            <person name="Chen M.Y."/>
            <person name="Teng W.K."/>
            <person name="Zhao L."/>
            <person name="Hu C.X."/>
            <person name="Zhou Y.K."/>
            <person name="Han B.P."/>
            <person name="Song L.R."/>
            <person name="Shu W.S."/>
        </authorList>
    </citation>
    <scope>NUCLEOTIDE SEQUENCE [LARGE SCALE GENOMIC DNA]</scope>
    <source>
        <strain evidence="1 2">FACHB-119</strain>
    </source>
</reference>